<keyword evidence="2" id="KW-1185">Reference proteome</keyword>
<dbReference type="AlphaFoldDB" id="A0AAD5DNM2"/>
<proteinExistence type="predicted"/>
<organism evidence="1 2">
    <name type="scientific">Chlorella ohadii</name>
    <dbReference type="NCBI Taxonomy" id="2649997"/>
    <lineage>
        <taxon>Eukaryota</taxon>
        <taxon>Viridiplantae</taxon>
        <taxon>Chlorophyta</taxon>
        <taxon>core chlorophytes</taxon>
        <taxon>Trebouxiophyceae</taxon>
        <taxon>Chlorellales</taxon>
        <taxon>Chlorellaceae</taxon>
        <taxon>Chlorella clade</taxon>
        <taxon>Chlorella</taxon>
    </lineage>
</organism>
<dbReference type="EMBL" id="JADXDR010000067">
    <property type="protein sequence ID" value="KAI7841135.1"/>
    <property type="molecule type" value="Genomic_DNA"/>
</dbReference>
<evidence type="ECO:0000313" key="1">
    <source>
        <dbReference type="EMBL" id="KAI7841135.1"/>
    </source>
</evidence>
<reference evidence="1" key="1">
    <citation type="submission" date="2020-11" db="EMBL/GenBank/DDBJ databases">
        <title>Chlorella ohadii genome sequencing and assembly.</title>
        <authorList>
            <person name="Murik O."/>
            <person name="Treves H."/>
            <person name="Kedem I."/>
            <person name="Shotland Y."/>
            <person name="Kaplan A."/>
        </authorList>
    </citation>
    <scope>NUCLEOTIDE SEQUENCE</scope>
    <source>
        <strain evidence="1">1</strain>
    </source>
</reference>
<sequence length="201" mass="21493">MICLAKDKFLRHVQRDSLASLLHAAELARPGCRLNLLTYNAMGDEASRQVAADLAVWRPDVAFHCAESLDAAAEHVYRVTRAVAEADYKKTTARSFVAVELQSKEAQKKRVQLERLLGRFEVPTDGSKAALMHMLLAAGASAEEAYAVGSKYGSLLGLLEAVERNGASATKAEVAHLPRPASTALVGEAAAEKVVQLVAPG</sequence>
<gene>
    <name evidence="1" type="ORF">COHA_005105</name>
</gene>
<comment type="caution">
    <text evidence="1">The sequence shown here is derived from an EMBL/GenBank/DDBJ whole genome shotgun (WGS) entry which is preliminary data.</text>
</comment>
<protein>
    <submittedName>
        <fullName evidence="1">Uncharacterized protein</fullName>
    </submittedName>
</protein>
<name>A0AAD5DNM2_9CHLO</name>
<dbReference type="Gene3D" id="3.40.50.10130">
    <property type="match status" value="1"/>
</dbReference>
<evidence type="ECO:0000313" key="2">
    <source>
        <dbReference type="Proteomes" id="UP001205105"/>
    </source>
</evidence>
<accession>A0AAD5DNM2</accession>
<dbReference type="Proteomes" id="UP001205105">
    <property type="component" value="Unassembled WGS sequence"/>
</dbReference>